<gene>
    <name evidence="2" type="ORF">BEN48_15945</name>
</gene>
<keyword evidence="3" id="KW-1185">Reference proteome</keyword>
<comment type="caution">
    <text evidence="2">The sequence shown here is derived from an EMBL/GenBank/DDBJ whole genome shotgun (WGS) entry which is preliminary data.</text>
</comment>
<name>A0A1G1T0W3_9BACT</name>
<evidence type="ECO:0000313" key="2">
    <source>
        <dbReference type="EMBL" id="OGX84521.1"/>
    </source>
</evidence>
<evidence type="ECO:0000256" key="1">
    <source>
        <dbReference type="SAM" id="Phobius"/>
    </source>
</evidence>
<keyword evidence="1" id="KW-0472">Membrane</keyword>
<dbReference type="EMBL" id="MDZC01000070">
    <property type="protein sequence ID" value="OGX84521.1"/>
    <property type="molecule type" value="Genomic_DNA"/>
</dbReference>
<keyword evidence="1" id="KW-0812">Transmembrane</keyword>
<keyword evidence="1" id="KW-1133">Transmembrane helix</keyword>
<sequence>MNQRIAGLLLSLLLLPTVAFASGNEIIPTIILMGGALLLFFAVLLLVRLPLTEKIVLAAMYPLTMWAVLYSSSWLPFLNNLVVFNLTVGIMPVFTTVTTWLLLKRKRQSVTK</sequence>
<protein>
    <submittedName>
        <fullName evidence="2">Uncharacterized protein</fullName>
    </submittedName>
</protein>
<feature type="transmembrane region" description="Helical" evidence="1">
    <location>
        <begin position="81"/>
        <end position="103"/>
    </location>
</feature>
<feature type="transmembrane region" description="Helical" evidence="1">
    <location>
        <begin position="31"/>
        <end position="49"/>
    </location>
</feature>
<dbReference type="AlphaFoldDB" id="A0A1G1T0W3"/>
<dbReference type="Proteomes" id="UP000177791">
    <property type="component" value="Unassembled WGS sequence"/>
</dbReference>
<accession>A0A1G1T0W3</accession>
<evidence type="ECO:0000313" key="3">
    <source>
        <dbReference type="Proteomes" id="UP000177791"/>
    </source>
</evidence>
<feature type="transmembrane region" description="Helical" evidence="1">
    <location>
        <begin position="56"/>
        <end position="75"/>
    </location>
</feature>
<proteinExistence type="predicted"/>
<organism evidence="2 3">
    <name type="scientific">Hymenobacter glacialis</name>
    <dbReference type="NCBI Taxonomy" id="1908236"/>
    <lineage>
        <taxon>Bacteria</taxon>
        <taxon>Pseudomonadati</taxon>
        <taxon>Bacteroidota</taxon>
        <taxon>Cytophagia</taxon>
        <taxon>Cytophagales</taxon>
        <taxon>Hymenobacteraceae</taxon>
        <taxon>Hymenobacter</taxon>
    </lineage>
</organism>
<reference evidence="2 3" key="1">
    <citation type="submission" date="2016-08" db="EMBL/GenBank/DDBJ databases">
        <title>Hymenobacter coccineus sp. nov., Hymenobacter lapidarius sp. nov. and Hymenobacter glacialis sp. nov., isolated from Antarctic soil.</title>
        <authorList>
            <person name="Sedlacek I."/>
            <person name="Kralova S."/>
            <person name="Kyrova K."/>
            <person name="Maslanova I."/>
            <person name="Stankova E."/>
            <person name="Vrbovska V."/>
            <person name="Nemec M."/>
            <person name="Bartak M."/>
            <person name="Svec P."/>
            <person name="Busse H.-J."/>
            <person name="Pantucek R."/>
        </authorList>
    </citation>
    <scope>NUCLEOTIDE SEQUENCE [LARGE SCALE GENOMIC DNA]</scope>
    <source>
        <strain evidence="2 3">CCM 8648</strain>
    </source>
</reference>